<evidence type="ECO:0000256" key="2">
    <source>
        <dbReference type="SAM" id="Phobius"/>
    </source>
</evidence>
<feature type="compositionally biased region" description="Basic residues" evidence="1">
    <location>
        <begin position="79"/>
        <end position="93"/>
    </location>
</feature>
<feature type="transmembrane region" description="Helical" evidence="2">
    <location>
        <begin position="6"/>
        <end position="26"/>
    </location>
</feature>
<keyword evidence="2" id="KW-1133">Transmembrane helix</keyword>
<keyword evidence="2" id="KW-0812">Transmembrane</keyword>
<keyword evidence="2" id="KW-0472">Membrane</keyword>
<organism evidence="3 4">
    <name type="scientific">Arthrobotrys musiformis</name>
    <dbReference type="NCBI Taxonomy" id="47236"/>
    <lineage>
        <taxon>Eukaryota</taxon>
        <taxon>Fungi</taxon>
        <taxon>Dikarya</taxon>
        <taxon>Ascomycota</taxon>
        <taxon>Pezizomycotina</taxon>
        <taxon>Orbiliomycetes</taxon>
        <taxon>Orbiliales</taxon>
        <taxon>Orbiliaceae</taxon>
        <taxon>Arthrobotrys</taxon>
    </lineage>
</organism>
<reference evidence="3 4" key="1">
    <citation type="submission" date="2023-08" db="EMBL/GenBank/DDBJ databases">
        <authorList>
            <person name="Palmer J.M."/>
        </authorList>
    </citation>
    <scope>NUCLEOTIDE SEQUENCE [LARGE SCALE GENOMIC DNA]</scope>
    <source>
        <strain evidence="3 4">TWF481</strain>
    </source>
</reference>
<feature type="compositionally biased region" description="Basic and acidic residues" evidence="1">
    <location>
        <begin position="94"/>
        <end position="110"/>
    </location>
</feature>
<feature type="region of interest" description="Disordered" evidence="1">
    <location>
        <begin position="54"/>
        <end position="119"/>
    </location>
</feature>
<comment type="caution">
    <text evidence="3">The sequence shown here is derived from an EMBL/GenBank/DDBJ whole genome shotgun (WGS) entry which is preliminary data.</text>
</comment>
<gene>
    <name evidence="3" type="ORF">TWF481_002085</name>
</gene>
<sequence length="119" mass="14163">MFRTVHLLISVIETWTFFKLLIWLAFNRKATQKTPYREEEDDNLFDLESELTSRELKRASTSRSSKSKKSKDGSQHSKSSWKWKRISRRNKKKDPRELERPGQQELKQEQQEADGSVGY</sequence>
<protein>
    <submittedName>
        <fullName evidence="3">Uncharacterized protein</fullName>
    </submittedName>
</protein>
<keyword evidence="4" id="KW-1185">Reference proteome</keyword>
<proteinExistence type="predicted"/>
<evidence type="ECO:0000313" key="4">
    <source>
        <dbReference type="Proteomes" id="UP001370758"/>
    </source>
</evidence>
<dbReference type="Proteomes" id="UP001370758">
    <property type="component" value="Unassembled WGS sequence"/>
</dbReference>
<evidence type="ECO:0000313" key="3">
    <source>
        <dbReference type="EMBL" id="KAK6496061.1"/>
    </source>
</evidence>
<dbReference type="EMBL" id="JAVHJL010000011">
    <property type="protein sequence ID" value="KAK6496061.1"/>
    <property type="molecule type" value="Genomic_DNA"/>
</dbReference>
<name>A0AAV9VU42_9PEZI</name>
<evidence type="ECO:0000256" key="1">
    <source>
        <dbReference type="SAM" id="MobiDB-lite"/>
    </source>
</evidence>
<dbReference type="AlphaFoldDB" id="A0AAV9VU42"/>
<accession>A0AAV9VU42</accession>